<evidence type="ECO:0000259" key="8">
    <source>
        <dbReference type="PROSITE" id="PS50111"/>
    </source>
</evidence>
<dbReference type="eggNOG" id="COG0840">
    <property type="taxonomic scope" value="Bacteria"/>
</dbReference>
<dbReference type="PROSITE" id="PS50111">
    <property type="entry name" value="CHEMOTAXIS_TRANSDUC_2"/>
    <property type="match status" value="1"/>
</dbReference>
<dbReference type="InterPro" id="IPR004090">
    <property type="entry name" value="Chemotax_Me-accpt_rcpt"/>
</dbReference>
<name>A0A0A3ZT02_9GAMM</name>
<keyword evidence="7" id="KW-1133">Transmembrane helix</keyword>
<keyword evidence="11" id="KW-1185">Reference proteome</keyword>
<keyword evidence="7" id="KW-0472">Membrane</keyword>
<keyword evidence="2" id="KW-0488">Methylation</keyword>
<keyword evidence="3" id="KW-0145">Chemotaxis</keyword>
<organism evidence="10 11">
    <name type="scientific">Erwinia typographi</name>
    <dbReference type="NCBI Taxonomy" id="371042"/>
    <lineage>
        <taxon>Bacteria</taxon>
        <taxon>Pseudomonadati</taxon>
        <taxon>Pseudomonadota</taxon>
        <taxon>Gammaproteobacteria</taxon>
        <taxon>Enterobacterales</taxon>
        <taxon>Erwiniaceae</taxon>
        <taxon>Erwinia</taxon>
    </lineage>
</organism>
<comment type="caution">
    <text evidence="10">The sequence shown here is derived from an EMBL/GenBank/DDBJ whole genome shotgun (WGS) entry which is preliminary data.</text>
</comment>
<evidence type="ECO:0000313" key="10">
    <source>
        <dbReference type="EMBL" id="KGT88818.1"/>
    </source>
</evidence>
<dbReference type="FunFam" id="1.10.287.950:FF:000001">
    <property type="entry name" value="Methyl-accepting chemotaxis sensory transducer"/>
    <property type="match status" value="1"/>
</dbReference>
<comment type="similarity">
    <text evidence="5">Belongs to the methyl-accepting chemotaxis (MCP) protein family.</text>
</comment>
<dbReference type="PROSITE" id="PS50885">
    <property type="entry name" value="HAMP"/>
    <property type="match status" value="1"/>
</dbReference>
<dbReference type="EMBL" id="JRUQ01000059">
    <property type="protein sequence ID" value="KGT88818.1"/>
    <property type="molecule type" value="Genomic_DNA"/>
</dbReference>
<feature type="transmembrane region" description="Helical" evidence="7">
    <location>
        <begin position="12"/>
        <end position="32"/>
    </location>
</feature>
<dbReference type="SMART" id="SM00283">
    <property type="entry name" value="MA"/>
    <property type="match status" value="1"/>
</dbReference>
<dbReference type="OrthoDB" id="6052907at2"/>
<gene>
    <name evidence="10" type="ORF">NG99_20300</name>
</gene>
<dbReference type="InterPro" id="IPR004089">
    <property type="entry name" value="MCPsignal_dom"/>
</dbReference>
<dbReference type="SUPFAM" id="SSF58104">
    <property type="entry name" value="Methyl-accepting chemotaxis protein (MCP) signaling domain"/>
    <property type="match status" value="1"/>
</dbReference>
<evidence type="ECO:0000256" key="2">
    <source>
        <dbReference type="ARBA" id="ARBA00022481"/>
    </source>
</evidence>
<dbReference type="PRINTS" id="PR00260">
    <property type="entry name" value="CHEMTRNSDUCR"/>
</dbReference>
<dbReference type="STRING" id="371042.NG99_20300"/>
<feature type="domain" description="HAMP" evidence="9">
    <location>
        <begin position="221"/>
        <end position="273"/>
    </location>
</feature>
<dbReference type="RefSeq" id="WP_034896995.1">
    <property type="nucleotide sequence ID" value="NZ_JRUQ01000059.1"/>
</dbReference>
<dbReference type="GO" id="GO:0007165">
    <property type="term" value="P:signal transduction"/>
    <property type="evidence" value="ECO:0007669"/>
    <property type="project" value="UniProtKB-KW"/>
</dbReference>
<evidence type="ECO:0000256" key="5">
    <source>
        <dbReference type="ARBA" id="ARBA00029447"/>
    </source>
</evidence>
<comment type="subcellular location">
    <subcellularLocation>
        <location evidence="1">Membrane</location>
    </subcellularLocation>
</comment>
<evidence type="ECO:0000259" key="9">
    <source>
        <dbReference type="PROSITE" id="PS50885"/>
    </source>
</evidence>
<dbReference type="InterPro" id="IPR051310">
    <property type="entry name" value="MCP_chemotaxis"/>
</dbReference>
<dbReference type="PANTHER" id="PTHR43531:SF14">
    <property type="entry name" value="METHYL-ACCEPTING CHEMOTAXIS PROTEIN I-RELATED"/>
    <property type="match status" value="1"/>
</dbReference>
<dbReference type="Gene3D" id="1.10.287.950">
    <property type="entry name" value="Methyl-accepting chemotaxis protein"/>
    <property type="match status" value="1"/>
</dbReference>
<evidence type="ECO:0000256" key="3">
    <source>
        <dbReference type="ARBA" id="ARBA00022500"/>
    </source>
</evidence>
<dbReference type="CDD" id="cd06225">
    <property type="entry name" value="HAMP"/>
    <property type="match status" value="1"/>
</dbReference>
<evidence type="ECO:0000256" key="6">
    <source>
        <dbReference type="PROSITE-ProRule" id="PRU00284"/>
    </source>
</evidence>
<dbReference type="GO" id="GO:0004888">
    <property type="term" value="F:transmembrane signaling receptor activity"/>
    <property type="evidence" value="ECO:0007669"/>
    <property type="project" value="InterPro"/>
</dbReference>
<dbReference type="GO" id="GO:0006935">
    <property type="term" value="P:chemotaxis"/>
    <property type="evidence" value="ECO:0007669"/>
    <property type="project" value="UniProtKB-KW"/>
</dbReference>
<dbReference type="PANTHER" id="PTHR43531">
    <property type="entry name" value="PROTEIN ICFG"/>
    <property type="match status" value="1"/>
</dbReference>
<dbReference type="CDD" id="cd11386">
    <property type="entry name" value="MCP_signal"/>
    <property type="match status" value="1"/>
</dbReference>
<dbReference type="Gene3D" id="6.10.340.10">
    <property type="match status" value="1"/>
</dbReference>
<dbReference type="Proteomes" id="UP000030351">
    <property type="component" value="Unassembled WGS sequence"/>
</dbReference>
<dbReference type="Pfam" id="PF00015">
    <property type="entry name" value="MCPsignal"/>
    <property type="match status" value="1"/>
</dbReference>
<dbReference type="GO" id="GO:0005886">
    <property type="term" value="C:plasma membrane"/>
    <property type="evidence" value="ECO:0007669"/>
    <property type="project" value="TreeGrafter"/>
</dbReference>
<keyword evidence="4 6" id="KW-0807">Transducer</keyword>
<dbReference type="Pfam" id="PF00672">
    <property type="entry name" value="HAMP"/>
    <property type="match status" value="1"/>
</dbReference>
<dbReference type="InterPro" id="IPR003660">
    <property type="entry name" value="HAMP_dom"/>
</dbReference>
<dbReference type="SMART" id="SM00304">
    <property type="entry name" value="HAMP"/>
    <property type="match status" value="1"/>
</dbReference>
<accession>A0A0A3ZT02</accession>
<evidence type="ECO:0000313" key="11">
    <source>
        <dbReference type="Proteomes" id="UP000030351"/>
    </source>
</evidence>
<feature type="domain" description="Methyl-accepting transducer" evidence="8">
    <location>
        <begin position="278"/>
        <end position="507"/>
    </location>
</feature>
<evidence type="ECO:0000256" key="4">
    <source>
        <dbReference type="ARBA" id="ARBA00023224"/>
    </source>
</evidence>
<evidence type="ECO:0000256" key="1">
    <source>
        <dbReference type="ARBA" id="ARBA00004370"/>
    </source>
</evidence>
<reference evidence="10 11" key="1">
    <citation type="submission" date="2014-10" db="EMBL/GenBank/DDBJ databases">
        <title>Genome sequence of Erwinia typographi M043b.</title>
        <authorList>
            <person name="Chan K.-G."/>
            <person name="Tan W.-S."/>
        </authorList>
    </citation>
    <scope>NUCLEOTIDE SEQUENCE [LARGE SCALE GENOMIC DNA]</scope>
    <source>
        <strain evidence="10 11">M043b</strain>
    </source>
</reference>
<sequence>MKLSNFKIGLRLGLLAAILLCVTVFIGLRGLIVNENALEQSRQIMRQELQIEQIIDTARNAQVQFKIQVQEWKNTLLRGAVDQDSFNKYQAAFREQGKLTQDLLAKLIVAMPALGMDNKEVVQTRQLHAELEQRYLAALQQYHVGDVSSAQRVDHLVTGIDRLPTQMIDEVVAQVLMHTVEMHHNIEGASQASYQHTRLLLAISMLIALISGSTITFWLVRSITRPLAQAVKIAQTVAAGDLQTQIVVKGRDETALLMAALKEMNGNLTRIVSDVREGTETIATASAEIALGSQDLSSRNEAQASALEETAASMEELTSVVKKNADNARHASDIALTATSAAQQGGRVVEEVVQTMGEIHHFSHQISNIISVIDGIAFQTNILALNAAVEAARAGTEGRGFAVVASEVRALSQRSASAARDIKALIDSSVNRINAGNALVVRAGEAMEHIVDNVQRVSSLVAEISLASGEQSVGIDQVNLAVTQMDSATQQNASLSQQSTVAAQSLQAQAENLLESVSVFKLAPAV</sequence>
<proteinExistence type="inferred from homology"/>
<feature type="transmembrane region" description="Helical" evidence="7">
    <location>
        <begin position="199"/>
        <end position="220"/>
    </location>
</feature>
<keyword evidence="7" id="KW-0812">Transmembrane</keyword>
<protein>
    <submittedName>
        <fullName evidence="10">Chemotaxis protein</fullName>
    </submittedName>
</protein>
<evidence type="ECO:0000256" key="7">
    <source>
        <dbReference type="SAM" id="Phobius"/>
    </source>
</evidence>
<dbReference type="AlphaFoldDB" id="A0A0A3ZT02"/>